<dbReference type="PANTHER" id="PTHR21310">
    <property type="entry name" value="AMINOGLYCOSIDE PHOSPHOTRANSFERASE-RELATED-RELATED"/>
    <property type="match status" value="1"/>
</dbReference>
<accession>A0A1V6PG86</accession>
<gene>
    <name evidence="1" type="ORF">PENDEC_c006G07055</name>
</gene>
<name>A0A1V6PG86_PENDC</name>
<organism evidence="1 2">
    <name type="scientific">Penicillium decumbens</name>
    <dbReference type="NCBI Taxonomy" id="69771"/>
    <lineage>
        <taxon>Eukaryota</taxon>
        <taxon>Fungi</taxon>
        <taxon>Dikarya</taxon>
        <taxon>Ascomycota</taxon>
        <taxon>Pezizomycotina</taxon>
        <taxon>Eurotiomycetes</taxon>
        <taxon>Eurotiomycetidae</taxon>
        <taxon>Eurotiales</taxon>
        <taxon>Aspergillaceae</taxon>
        <taxon>Penicillium</taxon>
    </lineage>
</organism>
<dbReference type="OrthoDB" id="3645574at2759"/>
<dbReference type="AlphaFoldDB" id="A0A1V6PG86"/>
<comment type="caution">
    <text evidence="1">The sequence shown here is derived from an EMBL/GenBank/DDBJ whole genome shotgun (WGS) entry which is preliminary data.</text>
</comment>
<keyword evidence="2" id="KW-1185">Reference proteome</keyword>
<reference evidence="2" key="1">
    <citation type="journal article" date="2017" name="Nat. Microbiol.">
        <title>Global analysis of biosynthetic gene clusters reveals vast potential of secondary metabolite production in Penicillium species.</title>
        <authorList>
            <person name="Nielsen J.C."/>
            <person name="Grijseels S."/>
            <person name="Prigent S."/>
            <person name="Ji B."/>
            <person name="Dainat J."/>
            <person name="Nielsen K.F."/>
            <person name="Frisvad J.C."/>
            <person name="Workman M."/>
            <person name="Nielsen J."/>
        </authorList>
    </citation>
    <scope>NUCLEOTIDE SEQUENCE [LARGE SCALE GENOMIC DNA]</scope>
    <source>
        <strain evidence="2">IBT 11843</strain>
    </source>
</reference>
<evidence type="ECO:0000313" key="1">
    <source>
        <dbReference type="EMBL" id="OQD75737.1"/>
    </source>
</evidence>
<dbReference type="STRING" id="69771.A0A1V6PG86"/>
<dbReference type="InterPro" id="IPR051678">
    <property type="entry name" value="AGP_Transferase"/>
</dbReference>
<dbReference type="Proteomes" id="UP000191522">
    <property type="component" value="Unassembled WGS sequence"/>
</dbReference>
<evidence type="ECO:0008006" key="3">
    <source>
        <dbReference type="Google" id="ProtNLM"/>
    </source>
</evidence>
<proteinExistence type="predicted"/>
<protein>
    <recommendedName>
        <fullName evidence="3">Aminoglycoside phosphotransferase domain-containing protein</fullName>
    </recommendedName>
</protein>
<sequence length="529" mass="61558">MRTRRMLRREITYSSAKEREVNILHQLGYVEQQRRFFSHLHDRREWMKSVVAHHLGLRSTNLCHMAEWQDWLRGSFHVCIPVTIDDDKWTDRRQPGHRVILRFPLPYRIGESFRPGNGDEKIQCEAGTYTWLEQNCADVPIPRLYGFALSTGETFTRIDHLPFFSRCFHTLRRRFLQWLRLPVPSHYVRHPNKIKALDSVSEAGYLLIECIEETQGTMLSDTWPEKHHDVELRTNFFRSFSQILLSISRTPLPRIGSFIINKEGYLTLSNRPLSMELQELENEKIPTELSRDDTYSKVGSYVIDILGTHDSRLRNQPNAVNSLPDCGYQMSALAAMRTVAPLFFRKDFNRGPFMFTLTDLHQSNIFVDDKWHITCLVDLEWGCSRPIEMVQPPYWLTNQGVDTIDTEEYDELRKELLTIMSTEETEKSSSILSKDAGGTPIRLSEIMEQTWAAGTFWYALALSSPTGLFALFYNHIQPLLSKHDVEEIGEIMPFYWVKGAGKFVGRKLDDKRKYDSELQEAFAEVSSTS</sequence>
<dbReference type="OMA" id="HITCLID"/>
<dbReference type="PANTHER" id="PTHR21310:SF37">
    <property type="entry name" value="AMINOGLYCOSIDE PHOSPHOTRANSFERASE DOMAIN-CONTAINING PROTEIN"/>
    <property type="match status" value="1"/>
</dbReference>
<dbReference type="EMBL" id="MDYL01000006">
    <property type="protein sequence ID" value="OQD75737.1"/>
    <property type="molecule type" value="Genomic_DNA"/>
</dbReference>
<evidence type="ECO:0000313" key="2">
    <source>
        <dbReference type="Proteomes" id="UP000191522"/>
    </source>
</evidence>